<evidence type="ECO:0000313" key="2">
    <source>
        <dbReference type="EMBL" id="ATX70417.1"/>
    </source>
</evidence>
<evidence type="ECO:0008006" key="4">
    <source>
        <dbReference type="Google" id="ProtNLM"/>
    </source>
</evidence>
<keyword evidence="3" id="KW-1185">Reference proteome</keyword>
<gene>
    <name evidence="2" type="ORF">SCLAR_v1c00820</name>
</gene>
<dbReference type="AlphaFoldDB" id="A0A2K8KFE5"/>
<feature type="signal peptide" evidence="1">
    <location>
        <begin position="1"/>
        <end position="17"/>
    </location>
</feature>
<proteinExistence type="predicted"/>
<keyword evidence="1" id="KW-0732">Signal</keyword>
<dbReference type="Proteomes" id="UP000231179">
    <property type="component" value="Chromosome"/>
</dbReference>
<dbReference type="RefSeq" id="WP_100253980.1">
    <property type="nucleotide sequence ID" value="NZ_CP015819.1"/>
</dbReference>
<organism evidence="2 3">
    <name type="scientific">Spiroplasma clarkii</name>
    <dbReference type="NCBI Taxonomy" id="2139"/>
    <lineage>
        <taxon>Bacteria</taxon>
        <taxon>Bacillati</taxon>
        <taxon>Mycoplasmatota</taxon>
        <taxon>Mollicutes</taxon>
        <taxon>Entomoplasmatales</taxon>
        <taxon>Spiroplasmataceae</taxon>
        <taxon>Spiroplasma</taxon>
    </lineage>
</organism>
<reference evidence="2 3" key="1">
    <citation type="submission" date="2017-11" db="EMBL/GenBank/DDBJ databases">
        <title>Complete genome sequence of Spiroplasma clarkii CN-5 (DSM 19994).</title>
        <authorList>
            <person name="Tsai Y.-M."/>
            <person name="Chang A."/>
            <person name="Lo W.-S."/>
            <person name="Kuo C.-H."/>
        </authorList>
    </citation>
    <scope>NUCLEOTIDE SEQUENCE [LARGE SCALE GENOMIC DNA]</scope>
    <source>
        <strain evidence="2 3">CN-5</strain>
    </source>
</reference>
<sequence>MKKLLTYLGSFCISTMAAGQIVACNPKADQNSEQDLEKDFTNGGALTYLLQHHDIISQDIIVQNTDKSELEKISSQIVEKFNKLEDLKFSFEGEIVVITPKTFEVIEGSFIKFVCTYGDVGETIIFNWNKNNAINVIVVDDLKNAIFSENFENINETIDFKTKLNLKADYPGKVEVKLNQNIDQTKDVIAVVSELQVQLDNILTSSQKFNLNTKLYDARVIFKQMFDSFWSANIFADRVYESDKKFFGGFFVPTYHDVIARHTGEKLTGQYMYKVTLPAPTGYSNYGIYDASTDSNKDLTIEEFEYYKLSQPTGNFSLTEIKNYVNTFNSSDKGYGFIVSGTNAAKLFDGGIVAQMKAADAAPNIEEAKKIGNLGDISDTERGSLSGAHNMAKSVAKYIYDGQKTVAINGENQEVNFAPRHFKQKYSDNTVFNYYVDEVQPLVDDVNTIDYWGYAKQGLKFRVANVDDPEVFSYITMSIDEFFKINEQKKDVKMDTLKEILDKNK</sequence>
<name>A0A2K8KFE5_9MOLU</name>
<evidence type="ECO:0000313" key="3">
    <source>
        <dbReference type="Proteomes" id="UP000231179"/>
    </source>
</evidence>
<feature type="chain" id="PRO_5014603411" description="Lipoprotein" evidence="1">
    <location>
        <begin position="18"/>
        <end position="505"/>
    </location>
</feature>
<protein>
    <recommendedName>
        <fullName evidence="4">Lipoprotein</fullName>
    </recommendedName>
</protein>
<dbReference type="EMBL" id="CP024870">
    <property type="protein sequence ID" value="ATX70417.1"/>
    <property type="molecule type" value="Genomic_DNA"/>
</dbReference>
<evidence type="ECO:0000256" key="1">
    <source>
        <dbReference type="SAM" id="SignalP"/>
    </source>
</evidence>
<accession>A0A2K8KFE5</accession>